<name>A0A7J3YTW0_9CREN</name>
<feature type="transmembrane region" description="Helical" evidence="1">
    <location>
        <begin position="6"/>
        <end position="24"/>
    </location>
</feature>
<keyword evidence="1" id="KW-1133">Transmembrane helix</keyword>
<evidence type="ECO:0000256" key="1">
    <source>
        <dbReference type="SAM" id="Phobius"/>
    </source>
</evidence>
<feature type="transmembrane region" description="Helical" evidence="1">
    <location>
        <begin position="101"/>
        <end position="130"/>
    </location>
</feature>
<keyword evidence="1" id="KW-0812">Transmembrane</keyword>
<sequence>MPPILWILTMYSITMIFLILFNLLNNLKFYREIASLEVPLLSKILYVLFCKFMYMKEYRKKRFYYPVYVQSIVNRISFNIYEDDEEWKKKLSNVPDDSVIVVSWGIPMITFMSLAITVYIVLYIIILIILQ</sequence>
<keyword evidence="1" id="KW-0472">Membrane</keyword>
<protein>
    <submittedName>
        <fullName evidence="2">Uncharacterized protein</fullName>
    </submittedName>
</protein>
<proteinExistence type="predicted"/>
<comment type="caution">
    <text evidence="2">The sequence shown here is derived from an EMBL/GenBank/DDBJ whole genome shotgun (WGS) entry which is preliminary data.</text>
</comment>
<reference evidence="2" key="1">
    <citation type="journal article" date="2020" name="mSystems">
        <title>Genome- and Community-Level Interaction Insights into Carbon Utilization and Element Cycling Functions of Hydrothermarchaeota in Hydrothermal Sediment.</title>
        <authorList>
            <person name="Zhou Z."/>
            <person name="Liu Y."/>
            <person name="Xu W."/>
            <person name="Pan J."/>
            <person name="Luo Z.H."/>
            <person name="Li M."/>
        </authorList>
    </citation>
    <scope>NUCLEOTIDE SEQUENCE [LARGE SCALE GENOMIC DNA]</scope>
    <source>
        <strain evidence="2">SpSt-1109</strain>
    </source>
</reference>
<dbReference type="EMBL" id="DRYU01000010">
    <property type="protein sequence ID" value="HHP92111.1"/>
    <property type="molecule type" value="Genomic_DNA"/>
</dbReference>
<gene>
    <name evidence="2" type="ORF">ENM70_00565</name>
</gene>
<organism evidence="2">
    <name type="scientific">Ignisphaera aggregans</name>
    <dbReference type="NCBI Taxonomy" id="334771"/>
    <lineage>
        <taxon>Archaea</taxon>
        <taxon>Thermoproteota</taxon>
        <taxon>Thermoprotei</taxon>
        <taxon>Desulfurococcales</taxon>
        <taxon>Desulfurococcaceae</taxon>
        <taxon>Ignisphaera</taxon>
    </lineage>
</organism>
<accession>A0A7J3YTW0</accession>
<evidence type="ECO:0000313" key="2">
    <source>
        <dbReference type="EMBL" id="HHP92111.1"/>
    </source>
</evidence>
<dbReference type="AlphaFoldDB" id="A0A7J3YTW0"/>